<dbReference type="PANTHER" id="PTHR33434:SF2">
    <property type="entry name" value="FATTY ACID-BINDING PROTEIN TM_1468"/>
    <property type="match status" value="1"/>
</dbReference>
<accession>A0A0R1Z108</accession>
<evidence type="ECO:0000313" key="3">
    <source>
        <dbReference type="EMBL" id="KRM44707.1"/>
    </source>
</evidence>
<proteinExistence type="predicted"/>
<dbReference type="GO" id="GO:0008289">
    <property type="term" value="F:lipid binding"/>
    <property type="evidence" value="ECO:0007669"/>
    <property type="project" value="UniProtKB-KW"/>
</dbReference>
<protein>
    <submittedName>
        <fullName evidence="3">EDD domain protein, DegV family</fullName>
    </submittedName>
</protein>
<dbReference type="NCBIfam" id="TIGR00762">
    <property type="entry name" value="DegV"/>
    <property type="match status" value="1"/>
</dbReference>
<gene>
    <name evidence="3" type="ORF">FD47_GL000162</name>
</gene>
<evidence type="ECO:0000256" key="2">
    <source>
        <dbReference type="ARBA" id="ARBA00023121"/>
    </source>
</evidence>
<evidence type="ECO:0000313" key="4">
    <source>
        <dbReference type="Proteomes" id="UP000051010"/>
    </source>
</evidence>
<dbReference type="PANTHER" id="PTHR33434">
    <property type="entry name" value="DEGV DOMAIN-CONTAINING PROTEIN DR_1986-RELATED"/>
    <property type="match status" value="1"/>
</dbReference>
<dbReference type="Gene3D" id="3.30.1180.10">
    <property type="match status" value="1"/>
</dbReference>
<reference evidence="3 4" key="1">
    <citation type="journal article" date="2015" name="Genome Announc.">
        <title>Expanding the biotechnology potential of lactobacilli through comparative genomics of 213 strains and associated genera.</title>
        <authorList>
            <person name="Sun Z."/>
            <person name="Harris H.M."/>
            <person name="McCann A."/>
            <person name="Guo C."/>
            <person name="Argimon S."/>
            <person name="Zhang W."/>
            <person name="Yang X."/>
            <person name="Jeffery I.B."/>
            <person name="Cooney J.C."/>
            <person name="Kagawa T.F."/>
            <person name="Liu W."/>
            <person name="Song Y."/>
            <person name="Salvetti E."/>
            <person name="Wrobel A."/>
            <person name="Rasinkangas P."/>
            <person name="Parkhill J."/>
            <person name="Rea M.C."/>
            <person name="O'Sullivan O."/>
            <person name="Ritari J."/>
            <person name="Douillard F.P."/>
            <person name="Paul Ross R."/>
            <person name="Yang R."/>
            <person name="Briner A.E."/>
            <person name="Felis G.E."/>
            <person name="de Vos W.M."/>
            <person name="Barrangou R."/>
            <person name="Klaenhammer T.R."/>
            <person name="Caufield P.W."/>
            <person name="Cui Y."/>
            <person name="Zhang H."/>
            <person name="O'Toole P.W."/>
        </authorList>
    </citation>
    <scope>NUCLEOTIDE SEQUENCE [LARGE SCALE GENOMIC DNA]</scope>
    <source>
        <strain evidence="3 4">DSM 18390</strain>
    </source>
</reference>
<evidence type="ECO:0000256" key="1">
    <source>
        <dbReference type="ARBA" id="ARBA00003238"/>
    </source>
</evidence>
<name>A0A0R1Z108_9LACO</name>
<dbReference type="SUPFAM" id="SSF82549">
    <property type="entry name" value="DAK1/DegV-like"/>
    <property type="match status" value="1"/>
</dbReference>
<dbReference type="PATRIC" id="fig|1423786.4.peg.162"/>
<keyword evidence="2" id="KW-0446">Lipid-binding</keyword>
<dbReference type="Gene3D" id="3.40.50.10170">
    <property type="match status" value="1"/>
</dbReference>
<dbReference type="InterPro" id="IPR050270">
    <property type="entry name" value="DegV_domain_contain"/>
</dbReference>
<dbReference type="PROSITE" id="PS51482">
    <property type="entry name" value="DEGV"/>
    <property type="match status" value="1"/>
</dbReference>
<dbReference type="InterPro" id="IPR043168">
    <property type="entry name" value="DegV_C"/>
</dbReference>
<comment type="function">
    <text evidence="1">May bind long-chain fatty acids, such as palmitate, and may play a role in lipid transport or fatty acid metabolism.</text>
</comment>
<dbReference type="RefSeq" id="WP_056980071.1">
    <property type="nucleotide sequence ID" value="NZ_AZFZ01000010.1"/>
</dbReference>
<dbReference type="EMBL" id="AZFZ01000010">
    <property type="protein sequence ID" value="KRM44707.1"/>
    <property type="molecule type" value="Genomic_DNA"/>
</dbReference>
<comment type="caution">
    <text evidence="3">The sequence shown here is derived from an EMBL/GenBank/DDBJ whole genome shotgun (WGS) entry which is preliminary data.</text>
</comment>
<dbReference type="InterPro" id="IPR003797">
    <property type="entry name" value="DegV"/>
</dbReference>
<dbReference type="Pfam" id="PF02645">
    <property type="entry name" value="DegV"/>
    <property type="match status" value="1"/>
</dbReference>
<organism evidence="3 4">
    <name type="scientific">Lentilactobacillus parafarraginis DSM 18390 = JCM 14109</name>
    <dbReference type="NCBI Taxonomy" id="1423786"/>
    <lineage>
        <taxon>Bacteria</taxon>
        <taxon>Bacillati</taxon>
        <taxon>Bacillota</taxon>
        <taxon>Bacilli</taxon>
        <taxon>Lactobacillales</taxon>
        <taxon>Lactobacillaceae</taxon>
        <taxon>Lentilactobacillus</taxon>
    </lineage>
</organism>
<sequence length="287" mass="31370">MKTAVITDSASYLDPKVAAQYKIKVLPITIIFGTTQYRDGVDITSREFLEKLAAADQLPTTAQVTMQQMQTAFDELSAAGYDEVICVNLSSGITSFYENLVAYSRTVTNIKVYPFDSKIASAGEADLALLAGSMALEGENAKTIMPRLVELRDSINVCLVVDSLDHLLRTGRISSTSAFVGNLLKIKPMLTFDDAGKIVPLEKARTMKQALAKILDRIDQTVTDSDSQMRVSIVNADNPKVSHEWVAAIKARFPNVAVSTYEISPAITVHTGEKAMGVVWDKDWEAL</sequence>
<dbReference type="Proteomes" id="UP000051010">
    <property type="component" value="Unassembled WGS sequence"/>
</dbReference>
<dbReference type="AlphaFoldDB" id="A0A0R1Z108"/>